<reference evidence="2" key="1">
    <citation type="journal article" date="2022" name="bioRxiv">
        <title>Sequencing and chromosome-scale assembly of the giantPleurodeles waltlgenome.</title>
        <authorList>
            <person name="Brown T."/>
            <person name="Elewa A."/>
            <person name="Iarovenko S."/>
            <person name="Subramanian E."/>
            <person name="Araus A.J."/>
            <person name="Petzold A."/>
            <person name="Susuki M."/>
            <person name="Suzuki K.-i.T."/>
            <person name="Hayashi T."/>
            <person name="Toyoda A."/>
            <person name="Oliveira C."/>
            <person name="Osipova E."/>
            <person name="Leigh N.D."/>
            <person name="Simon A."/>
            <person name="Yun M.H."/>
        </authorList>
    </citation>
    <scope>NUCLEOTIDE SEQUENCE</scope>
    <source>
        <strain evidence="2">20211129_DDA</strain>
        <tissue evidence="2">Liver</tissue>
    </source>
</reference>
<protein>
    <submittedName>
        <fullName evidence="2">Uncharacterized protein</fullName>
    </submittedName>
</protein>
<keyword evidence="3" id="KW-1185">Reference proteome</keyword>
<proteinExistence type="predicted"/>
<feature type="region of interest" description="Disordered" evidence="1">
    <location>
        <begin position="1"/>
        <end position="25"/>
    </location>
</feature>
<gene>
    <name evidence="2" type="ORF">NDU88_011884</name>
</gene>
<dbReference type="Proteomes" id="UP001066276">
    <property type="component" value="Chromosome 5"/>
</dbReference>
<sequence>KKETSPTVLPDRRPVHDMMHDHTHNHTDISSACQAKCYCQLTVSRLPQRKLLPR</sequence>
<evidence type="ECO:0000313" key="2">
    <source>
        <dbReference type="EMBL" id="KAJ1159216.1"/>
    </source>
</evidence>
<evidence type="ECO:0000313" key="3">
    <source>
        <dbReference type="Proteomes" id="UP001066276"/>
    </source>
</evidence>
<comment type="caution">
    <text evidence="2">The sequence shown here is derived from an EMBL/GenBank/DDBJ whole genome shotgun (WGS) entry which is preliminary data.</text>
</comment>
<feature type="non-terminal residue" evidence="2">
    <location>
        <position position="54"/>
    </location>
</feature>
<organism evidence="2 3">
    <name type="scientific">Pleurodeles waltl</name>
    <name type="common">Iberian ribbed newt</name>
    <dbReference type="NCBI Taxonomy" id="8319"/>
    <lineage>
        <taxon>Eukaryota</taxon>
        <taxon>Metazoa</taxon>
        <taxon>Chordata</taxon>
        <taxon>Craniata</taxon>
        <taxon>Vertebrata</taxon>
        <taxon>Euteleostomi</taxon>
        <taxon>Amphibia</taxon>
        <taxon>Batrachia</taxon>
        <taxon>Caudata</taxon>
        <taxon>Salamandroidea</taxon>
        <taxon>Salamandridae</taxon>
        <taxon>Pleurodelinae</taxon>
        <taxon>Pleurodeles</taxon>
    </lineage>
</organism>
<dbReference type="AlphaFoldDB" id="A0AAV7S2H6"/>
<evidence type="ECO:0000256" key="1">
    <source>
        <dbReference type="SAM" id="MobiDB-lite"/>
    </source>
</evidence>
<dbReference type="EMBL" id="JANPWB010000009">
    <property type="protein sequence ID" value="KAJ1159216.1"/>
    <property type="molecule type" value="Genomic_DNA"/>
</dbReference>
<name>A0AAV7S2H6_PLEWA</name>
<feature type="non-terminal residue" evidence="2">
    <location>
        <position position="1"/>
    </location>
</feature>
<accession>A0AAV7S2H6</accession>